<proteinExistence type="predicted"/>
<dbReference type="Pfam" id="PF05598">
    <property type="entry name" value="DUF772"/>
    <property type="match status" value="1"/>
</dbReference>
<gene>
    <name evidence="2" type="ORF">AOB60_01320</name>
</gene>
<sequence length="114" mass="12985">MSLHARKIDGVPEETARVARAAFPKGSLAMRIREELGELFSDADFAELYPNRGKPAWSPGRLALVSVMQFAEGLSDRQAADAVRGRLDWKYLLLRHEVACVEWKSPRRFDICRR</sequence>
<evidence type="ECO:0000313" key="2">
    <source>
        <dbReference type="EMBL" id="PNE43547.1"/>
    </source>
</evidence>
<reference evidence="3" key="1">
    <citation type="submission" date="2015-09" db="EMBL/GenBank/DDBJ databases">
        <authorList>
            <person name="Graham D.E."/>
            <person name="Mahan K.M."/>
            <person name="Klingeman D.M."/>
            <person name="Fida T."/>
            <person name="Giannone R.J."/>
            <person name="Hettich R.L."/>
            <person name="Parry R.J."/>
            <person name="Spain J.C."/>
        </authorList>
    </citation>
    <scope>NUCLEOTIDE SEQUENCE [LARGE SCALE GENOMIC DNA]</scope>
    <source>
        <strain evidence="3">JCM 4701</strain>
    </source>
</reference>
<dbReference type="EMBL" id="LJSN01000001">
    <property type="protein sequence ID" value="PNE43547.1"/>
    <property type="molecule type" value="Genomic_DNA"/>
</dbReference>
<name>A0A2N8PRC2_STRNR</name>
<accession>A0A2N8PRC2</accession>
<organism evidence="2 3">
    <name type="scientific">Streptomyces noursei</name>
    <name type="common">Streptomyces albulus</name>
    <dbReference type="NCBI Taxonomy" id="1971"/>
    <lineage>
        <taxon>Bacteria</taxon>
        <taxon>Bacillati</taxon>
        <taxon>Actinomycetota</taxon>
        <taxon>Actinomycetes</taxon>
        <taxon>Kitasatosporales</taxon>
        <taxon>Streptomycetaceae</taxon>
        <taxon>Streptomyces</taxon>
    </lineage>
</organism>
<dbReference type="InterPro" id="IPR008490">
    <property type="entry name" value="Transposase_InsH_N"/>
</dbReference>
<evidence type="ECO:0000259" key="1">
    <source>
        <dbReference type="Pfam" id="PF05598"/>
    </source>
</evidence>
<keyword evidence="3" id="KW-1185">Reference proteome</keyword>
<dbReference type="AlphaFoldDB" id="A0A2N8PRC2"/>
<evidence type="ECO:0000313" key="3">
    <source>
        <dbReference type="Proteomes" id="UP000236047"/>
    </source>
</evidence>
<comment type="caution">
    <text evidence="2">The sequence shown here is derived from an EMBL/GenBank/DDBJ whole genome shotgun (WGS) entry which is preliminary data.</text>
</comment>
<protein>
    <recommendedName>
        <fullName evidence="1">Transposase InsH N-terminal domain-containing protein</fullName>
    </recommendedName>
</protein>
<feature type="domain" description="Transposase InsH N-terminal" evidence="1">
    <location>
        <begin position="20"/>
        <end position="93"/>
    </location>
</feature>
<dbReference type="Proteomes" id="UP000236047">
    <property type="component" value="Unassembled WGS sequence"/>
</dbReference>